<feature type="region of interest" description="Disordered" evidence="1">
    <location>
        <begin position="24"/>
        <end position="59"/>
    </location>
</feature>
<dbReference type="PANTHER" id="PTHR19328:SF75">
    <property type="entry name" value="ALDOSE SUGAR DEHYDROGENASE YLII"/>
    <property type="match status" value="1"/>
</dbReference>
<evidence type="ECO:0000256" key="1">
    <source>
        <dbReference type="SAM" id="MobiDB-lite"/>
    </source>
</evidence>
<proteinExistence type="predicted"/>
<dbReference type="KEGG" id="rti:DC20_15745"/>
<reference evidence="4 5" key="1">
    <citation type="submission" date="2015-08" db="EMBL/GenBank/DDBJ databases">
        <title>Complete genome sequence of Rufibacter tibetensis strain 1351t, a radiation-resistant bacterium from tibet plateau.</title>
        <authorList>
            <person name="Dai J."/>
        </authorList>
    </citation>
    <scope>NUCLEOTIDE SEQUENCE [LARGE SCALE GENOMIC DNA]</scope>
    <source>
        <strain evidence="4 5">1351</strain>
    </source>
</reference>
<feature type="compositionally biased region" description="Polar residues" evidence="1">
    <location>
        <begin position="24"/>
        <end position="53"/>
    </location>
</feature>
<dbReference type="EMBL" id="CP012643">
    <property type="protein sequence ID" value="ALJ00154.1"/>
    <property type="molecule type" value="Genomic_DNA"/>
</dbReference>
<sequence length="420" mass="45400">MRTSLTLLHSFVFVALMASSCSNKETAQEDPSQNPAPTGPNNCTPLETRTANAPDQKPAFAGQTRACGITTSAKLNVTVLARGLEKPWAVEPLPDGSLLVTEKPGRLLIVSSTGDKGQPITGLPAVDARGQGGLLDVALSPNFASDRTIFWSFSEPRTGGNGTSVARGVLSADRRSLEQVRVIFRALPTYNGTLHYGSRLAFGPDNMLYVTLGERSDLEIRPQAQQMNSHMGKIVRITTDGAPAPGNPFTGQAGTLPEIWSVGHRNVQAAAFDPAGKLWVVEMGPRGGDELNLIEKGKNYGWPLVTYGVEYSGSPVPNSVTAKEGFEQPVYYWDPVIAPSGAQFYTGTAFPEWQGNLFVGGMKDQRLVRLKIENGKVTGEEHLLKERGQRIRDVRQGPDGALYIVTDQSNGELWKITPQQ</sequence>
<dbReference type="OrthoDB" id="9770043at2"/>
<keyword evidence="5" id="KW-1185">Reference proteome</keyword>
<dbReference type="AlphaFoldDB" id="A0A0P0CRT8"/>
<dbReference type="Pfam" id="PF07995">
    <property type="entry name" value="GSDH"/>
    <property type="match status" value="1"/>
</dbReference>
<evidence type="ECO:0000313" key="5">
    <source>
        <dbReference type="Proteomes" id="UP000061382"/>
    </source>
</evidence>
<dbReference type="Proteomes" id="UP000061382">
    <property type="component" value="Chromosome"/>
</dbReference>
<feature type="chain" id="PRO_5006042823" evidence="2">
    <location>
        <begin position="28"/>
        <end position="420"/>
    </location>
</feature>
<dbReference type="InterPro" id="IPR011041">
    <property type="entry name" value="Quinoprot_gluc/sorb_DH_b-prop"/>
</dbReference>
<dbReference type="InterPro" id="IPR011042">
    <property type="entry name" value="6-blade_b-propeller_TolB-like"/>
</dbReference>
<dbReference type="RefSeq" id="WP_062544701.1">
    <property type="nucleotide sequence ID" value="NZ_CP012643.1"/>
</dbReference>
<protein>
    <submittedName>
        <fullName evidence="4">Glucose dehydrogenase</fullName>
    </submittedName>
</protein>
<gene>
    <name evidence="4" type="ORF">DC20_15745</name>
</gene>
<dbReference type="PATRIC" id="fig|512763.3.peg.3462"/>
<keyword evidence="2" id="KW-0732">Signal</keyword>
<organism evidence="4 5">
    <name type="scientific">Rufibacter tibetensis</name>
    <dbReference type="NCBI Taxonomy" id="512763"/>
    <lineage>
        <taxon>Bacteria</taxon>
        <taxon>Pseudomonadati</taxon>
        <taxon>Bacteroidota</taxon>
        <taxon>Cytophagia</taxon>
        <taxon>Cytophagales</taxon>
        <taxon>Hymenobacteraceae</taxon>
        <taxon>Rufibacter</taxon>
    </lineage>
</organism>
<name>A0A0P0CRT8_9BACT</name>
<feature type="domain" description="Glucose/Sorbosone dehydrogenase" evidence="3">
    <location>
        <begin position="84"/>
        <end position="414"/>
    </location>
</feature>
<evidence type="ECO:0000313" key="4">
    <source>
        <dbReference type="EMBL" id="ALJ00154.1"/>
    </source>
</evidence>
<evidence type="ECO:0000256" key="2">
    <source>
        <dbReference type="SAM" id="SignalP"/>
    </source>
</evidence>
<dbReference type="PANTHER" id="PTHR19328">
    <property type="entry name" value="HEDGEHOG-INTERACTING PROTEIN"/>
    <property type="match status" value="1"/>
</dbReference>
<dbReference type="PROSITE" id="PS51257">
    <property type="entry name" value="PROKAR_LIPOPROTEIN"/>
    <property type="match status" value="1"/>
</dbReference>
<dbReference type="SUPFAM" id="SSF50952">
    <property type="entry name" value="Soluble quinoprotein glucose dehydrogenase"/>
    <property type="match status" value="1"/>
</dbReference>
<dbReference type="Gene3D" id="2.120.10.30">
    <property type="entry name" value="TolB, C-terminal domain"/>
    <property type="match status" value="1"/>
</dbReference>
<dbReference type="InterPro" id="IPR012938">
    <property type="entry name" value="Glc/Sorbosone_DH"/>
</dbReference>
<evidence type="ECO:0000259" key="3">
    <source>
        <dbReference type="Pfam" id="PF07995"/>
    </source>
</evidence>
<feature type="signal peptide" evidence="2">
    <location>
        <begin position="1"/>
        <end position="27"/>
    </location>
</feature>
<accession>A0A0P0CRT8</accession>